<organism evidence="2 3">
    <name type="scientific">Halomonas piscis</name>
    <dbReference type="NCBI Taxonomy" id="3031727"/>
    <lineage>
        <taxon>Bacteria</taxon>
        <taxon>Pseudomonadati</taxon>
        <taxon>Pseudomonadota</taxon>
        <taxon>Gammaproteobacteria</taxon>
        <taxon>Oceanospirillales</taxon>
        <taxon>Halomonadaceae</taxon>
        <taxon>Halomonas</taxon>
    </lineage>
</organism>
<reference evidence="2 3" key="1">
    <citation type="submission" date="2023-03" db="EMBL/GenBank/DDBJ databases">
        <title>Halomonas sp. nov., isolated from Korean tranditional fermented seafood 'Jeotgal'.</title>
        <authorList>
            <person name="Kim B."/>
            <person name="Shin N.-R."/>
        </authorList>
    </citation>
    <scope>NUCLEOTIDE SEQUENCE [LARGE SCALE GENOMIC DNA]</scope>
    <source>
        <strain evidence="2 3">SG2L-4</strain>
    </source>
</reference>
<keyword evidence="3" id="KW-1185">Reference proteome</keyword>
<evidence type="ECO:0008006" key="4">
    <source>
        <dbReference type="Google" id="ProtNLM"/>
    </source>
</evidence>
<keyword evidence="1" id="KW-0472">Membrane</keyword>
<evidence type="ECO:0000256" key="1">
    <source>
        <dbReference type="SAM" id="Phobius"/>
    </source>
</evidence>
<dbReference type="Proteomes" id="UP001301869">
    <property type="component" value="Chromosome"/>
</dbReference>
<keyword evidence="1" id="KW-1133">Transmembrane helix</keyword>
<accession>A0ABY9Z145</accession>
<evidence type="ECO:0000313" key="3">
    <source>
        <dbReference type="Proteomes" id="UP001301869"/>
    </source>
</evidence>
<keyword evidence="1" id="KW-0812">Transmembrane</keyword>
<sequence>MSSRHSATADASTTPRTYPDAVLAQRGFFRHMHKGMTITSALLVLAFALFTGIDPAFSGSVFGTARE</sequence>
<gene>
    <name evidence="2" type="ORF">P1P91_14435</name>
</gene>
<protein>
    <recommendedName>
        <fullName evidence="4">ABC transporter permease</fullName>
    </recommendedName>
</protein>
<evidence type="ECO:0000313" key="2">
    <source>
        <dbReference type="EMBL" id="WNK19999.1"/>
    </source>
</evidence>
<dbReference type="RefSeq" id="WP_311883507.1">
    <property type="nucleotide sequence ID" value="NZ_CP119391.1"/>
</dbReference>
<name>A0ABY9Z145_9GAMM</name>
<proteinExistence type="predicted"/>
<dbReference type="EMBL" id="CP119391">
    <property type="protein sequence ID" value="WNK19999.1"/>
    <property type="molecule type" value="Genomic_DNA"/>
</dbReference>
<feature type="transmembrane region" description="Helical" evidence="1">
    <location>
        <begin position="35"/>
        <end position="53"/>
    </location>
</feature>